<evidence type="ECO:0000256" key="3">
    <source>
        <dbReference type="ARBA" id="ARBA00022840"/>
    </source>
</evidence>
<evidence type="ECO:0000259" key="7">
    <source>
        <dbReference type="PROSITE" id="PS50006"/>
    </source>
</evidence>
<organism evidence="9 10">
    <name type="scientific">Spongisporangium articulatum</name>
    <dbReference type="NCBI Taxonomy" id="3362603"/>
    <lineage>
        <taxon>Bacteria</taxon>
        <taxon>Bacillati</taxon>
        <taxon>Actinomycetota</taxon>
        <taxon>Actinomycetes</taxon>
        <taxon>Kineosporiales</taxon>
        <taxon>Kineosporiaceae</taxon>
        <taxon>Spongisporangium</taxon>
    </lineage>
</organism>
<evidence type="ECO:0000256" key="1">
    <source>
        <dbReference type="ARBA" id="ARBA00022553"/>
    </source>
</evidence>
<feature type="binding site" evidence="4">
    <location>
        <begin position="668"/>
        <end position="675"/>
    </location>
    <ligand>
        <name>ATP</name>
        <dbReference type="ChEBI" id="CHEBI:30616"/>
    </ligand>
</feature>
<keyword evidence="5" id="KW-0175">Coiled coil</keyword>
<dbReference type="SUPFAM" id="SSF49879">
    <property type="entry name" value="SMAD/FHA domain"/>
    <property type="match status" value="1"/>
</dbReference>
<dbReference type="RefSeq" id="WP_398284149.1">
    <property type="nucleotide sequence ID" value="NZ_JBITLV010000008.1"/>
</dbReference>
<dbReference type="Pfam" id="PF00498">
    <property type="entry name" value="FHA"/>
    <property type="match status" value="1"/>
</dbReference>
<evidence type="ECO:0000256" key="5">
    <source>
        <dbReference type="SAM" id="Coils"/>
    </source>
</evidence>
<evidence type="ECO:0000256" key="4">
    <source>
        <dbReference type="PROSITE-ProRule" id="PRU00289"/>
    </source>
</evidence>
<sequence>MRTKLTLERANGSAADVVVVSDLRAAVADVAEALAAGDPRAASAPLTLAVVEEGRRRVLDGTQPFAEAAVPSGSRVCLATGETQAQPALGTLSVVSGPEVGRTFTLHKASTVVGRGAACDVRLDDTMISREHARIVISDAPGTSSGAQAHIVDLNSANGILLGEEQVRHADLGRGEVVVLGGSGIRVSLRADASSGPGRSDSDHNRSPRVQVVFEGEELEAPQPPQRARSRAFPVIAFLVPIAMGLAILAITRTPFVVLFIAMSPILLLGTWAETRFSEAREYRRALRDHEEQLTVLRGRLAQAADAERAARVAETPPVADVVAAVFERSSLLWSRRVDRPQWLVARLGLGRLPARARVVLPTRNAAEAALWAELDELAARSSVIEPVPVVVDLGAAGAFGVVGPTERAQAMADSVVLQLVGLHSPAELVVVAFTDRAGVARWSWLRWLPHTSSDHSPLAVPHLAGDAGSCRALLTELEREVAARRAGSSSPACVVLVDDDASVDRARLVWVAERGAEVGVHVVYVAARAERLPARCDTYVRIAPDGAGQLVVCRDGEVVDPVVLEPLPAEVAARAARVLSPVVDAGALVPSQSDLPESVSLVSLVGHEVLSQEERVRERWVASGSLPGPDGRLSPGQQHLSALVGMGPEGPYYLDLRRQGPHALVGGTTGAGKSEFLQTWVMGLAMTYSPRRVTFLFIDYKGGAAFGVCQDLPHAVGLITDLTPHRFGRTLISLRAELRRRERVLNEHKVKDLLELERRGAPDTPPSLVIVVDEFAALAQDLPEFVDSMVDIAQRGRSLGVHLILATQRPANVIKDNLRANTNLRVALRMADTADSTDVLGSPESGLISPDLPGRAYVRTGPGRLDAFQTAYAGGWTSDGPEPPSIVVEDLAFGPPAVWAGPASATADSAVDPEAPTDLELLADVVGRATERARLAPAVPPWLPPLGPAYALEKMTVNPGELPLAQRDDPEQQKQYAVGFDPDREGNLGVFGTGGSGKSTLLRSLATAAWLRTVAGDPMHVYGVDFGAGGLALIDRLPHVGAVIAREDTDLLARLLRWLGEQVRSRAERYQKAGAATLSDYRRNANAPAEPRILLMVDGAQVFRSEHESRSGLWEQFVRIAVDGRAVGVHVALAADRPVSLPGSLNSALQKRVYLRMAQEDYALIGLAGSALPADAPAGRGHLDGFEVQVGVFRAEQAIDRQGAQLDELAGSSRMAGPAPRRIERLPDSVRLLDLPAQLGGDPVLGLDDLTLEPVSVKIRSTFLVAGPPDSGRSTTVGSVAAAVLRAGRCQVAAYLGLERSPVSSMVRWTARATDRDQIVELTEKLTAALEDRAHPPTLVVVEDLHEVASGPAEAALLQLARRCIAEGHVFLTDVGANAKMFSELSQLIKAQQQGILLRPGLADGSNLLFTTTPAADRGDPRGRGYLVSGGRASKLQIGFAEPLG</sequence>
<keyword evidence="1" id="KW-0597">Phosphoprotein</keyword>
<evidence type="ECO:0000256" key="6">
    <source>
        <dbReference type="SAM" id="Phobius"/>
    </source>
</evidence>
<dbReference type="InterPro" id="IPR003593">
    <property type="entry name" value="AAA+_ATPase"/>
</dbReference>
<evidence type="ECO:0000313" key="10">
    <source>
        <dbReference type="Proteomes" id="UP001612915"/>
    </source>
</evidence>
<dbReference type="PROSITE" id="PS50006">
    <property type="entry name" value="FHA_DOMAIN"/>
    <property type="match status" value="1"/>
</dbReference>
<dbReference type="Gene3D" id="2.60.200.20">
    <property type="match status" value="1"/>
</dbReference>
<feature type="domain" description="FtsK" evidence="8">
    <location>
        <begin position="976"/>
        <end position="1165"/>
    </location>
</feature>
<gene>
    <name evidence="9" type="ORF">ACIB24_20965</name>
</gene>
<evidence type="ECO:0000313" key="9">
    <source>
        <dbReference type="EMBL" id="MFI7589545.1"/>
    </source>
</evidence>
<dbReference type="SUPFAM" id="SSF52540">
    <property type="entry name" value="P-loop containing nucleoside triphosphate hydrolases"/>
    <property type="match status" value="2"/>
</dbReference>
<accession>A0ABW8AT17</accession>
<keyword evidence="10" id="KW-1185">Reference proteome</keyword>
<dbReference type="Gene3D" id="3.40.50.300">
    <property type="entry name" value="P-loop containing nucleotide triphosphate hydrolases"/>
    <property type="match status" value="4"/>
</dbReference>
<feature type="coiled-coil region" evidence="5">
    <location>
        <begin position="280"/>
        <end position="307"/>
    </location>
</feature>
<dbReference type="PANTHER" id="PTHR22683:SF1">
    <property type="entry name" value="TYPE VII SECRETION SYSTEM PROTEIN ESSC"/>
    <property type="match status" value="1"/>
</dbReference>
<evidence type="ECO:0000259" key="8">
    <source>
        <dbReference type="PROSITE" id="PS50901"/>
    </source>
</evidence>
<dbReference type="SMART" id="SM00382">
    <property type="entry name" value="AAA"/>
    <property type="match status" value="2"/>
</dbReference>
<dbReference type="InterPro" id="IPR027417">
    <property type="entry name" value="P-loop_NTPase"/>
</dbReference>
<keyword evidence="6" id="KW-0812">Transmembrane</keyword>
<dbReference type="SMART" id="SM00240">
    <property type="entry name" value="FHA"/>
    <property type="match status" value="1"/>
</dbReference>
<name>A0ABW8AT17_9ACTN</name>
<dbReference type="InterPro" id="IPR000253">
    <property type="entry name" value="FHA_dom"/>
</dbReference>
<comment type="caution">
    <text evidence="9">The sequence shown here is derived from an EMBL/GenBank/DDBJ whole genome shotgun (WGS) entry which is preliminary data.</text>
</comment>
<proteinExistence type="predicted"/>
<keyword evidence="6" id="KW-0472">Membrane</keyword>
<dbReference type="PROSITE" id="PS50901">
    <property type="entry name" value="FTSK"/>
    <property type="match status" value="2"/>
</dbReference>
<evidence type="ECO:0000256" key="2">
    <source>
        <dbReference type="ARBA" id="ARBA00022741"/>
    </source>
</evidence>
<feature type="domain" description="FHA" evidence="7">
    <location>
        <begin position="111"/>
        <end position="167"/>
    </location>
</feature>
<reference evidence="9 10" key="1">
    <citation type="submission" date="2024-10" db="EMBL/GenBank/DDBJ databases">
        <title>The Natural Products Discovery Center: Release of the First 8490 Sequenced Strains for Exploring Actinobacteria Biosynthetic Diversity.</title>
        <authorList>
            <person name="Kalkreuter E."/>
            <person name="Kautsar S.A."/>
            <person name="Yang D."/>
            <person name="Bader C.D."/>
            <person name="Teijaro C.N."/>
            <person name="Fluegel L."/>
            <person name="Davis C.M."/>
            <person name="Simpson J.R."/>
            <person name="Lauterbach L."/>
            <person name="Steele A.D."/>
            <person name="Gui C."/>
            <person name="Meng S."/>
            <person name="Li G."/>
            <person name="Viehrig K."/>
            <person name="Ye F."/>
            <person name="Su P."/>
            <person name="Kiefer A.F."/>
            <person name="Nichols A."/>
            <person name="Cepeda A.J."/>
            <person name="Yan W."/>
            <person name="Fan B."/>
            <person name="Jiang Y."/>
            <person name="Adhikari A."/>
            <person name="Zheng C.-J."/>
            <person name="Schuster L."/>
            <person name="Cowan T.M."/>
            <person name="Smanski M.J."/>
            <person name="Chevrette M.G."/>
            <person name="De Carvalho L.P.S."/>
            <person name="Shen B."/>
        </authorList>
    </citation>
    <scope>NUCLEOTIDE SEQUENCE [LARGE SCALE GENOMIC DNA]</scope>
    <source>
        <strain evidence="9 10">NPDC049639</strain>
    </source>
</reference>
<dbReference type="CDD" id="cd01127">
    <property type="entry name" value="TrwB_TraG_TraD_VirD4"/>
    <property type="match status" value="1"/>
</dbReference>
<feature type="transmembrane region" description="Helical" evidence="6">
    <location>
        <begin position="232"/>
        <end position="251"/>
    </location>
</feature>
<dbReference type="CDD" id="cd00060">
    <property type="entry name" value="FHA"/>
    <property type="match status" value="1"/>
</dbReference>
<dbReference type="InterPro" id="IPR002543">
    <property type="entry name" value="FtsK_dom"/>
</dbReference>
<dbReference type="PANTHER" id="PTHR22683">
    <property type="entry name" value="SPORULATION PROTEIN RELATED"/>
    <property type="match status" value="1"/>
</dbReference>
<dbReference type="Pfam" id="PF01580">
    <property type="entry name" value="FtsK_SpoIIIE"/>
    <property type="match status" value="2"/>
</dbReference>
<dbReference type="Proteomes" id="UP001612915">
    <property type="component" value="Unassembled WGS sequence"/>
</dbReference>
<keyword evidence="3 4" id="KW-0067">ATP-binding</keyword>
<dbReference type="InterPro" id="IPR050206">
    <property type="entry name" value="FtsK/SpoIIIE/SftA"/>
</dbReference>
<keyword evidence="2 4" id="KW-0547">Nucleotide-binding</keyword>
<feature type="binding site" evidence="4">
    <location>
        <begin position="993"/>
        <end position="1000"/>
    </location>
    <ligand>
        <name>ATP</name>
        <dbReference type="ChEBI" id="CHEBI:30616"/>
    </ligand>
</feature>
<keyword evidence="6" id="KW-1133">Transmembrane helix</keyword>
<dbReference type="InterPro" id="IPR008984">
    <property type="entry name" value="SMAD_FHA_dom_sf"/>
</dbReference>
<feature type="domain" description="FtsK" evidence="8">
    <location>
        <begin position="650"/>
        <end position="838"/>
    </location>
</feature>
<dbReference type="EMBL" id="JBITLV010000008">
    <property type="protein sequence ID" value="MFI7589545.1"/>
    <property type="molecule type" value="Genomic_DNA"/>
</dbReference>
<protein>
    <submittedName>
        <fullName evidence="9">FtsK/SpoIIIE domain-containing protein</fullName>
    </submittedName>
</protein>